<dbReference type="Proteomes" id="UP001595993">
    <property type="component" value="Unassembled WGS sequence"/>
</dbReference>
<evidence type="ECO:0000313" key="2">
    <source>
        <dbReference type="Proteomes" id="UP001595993"/>
    </source>
</evidence>
<comment type="caution">
    <text evidence="1">The sequence shown here is derived from an EMBL/GenBank/DDBJ whole genome shotgun (WGS) entry which is preliminary data.</text>
</comment>
<dbReference type="NCBIfam" id="TIGR04268">
    <property type="entry name" value="FxSxx-COOH"/>
    <property type="match status" value="1"/>
</dbReference>
<dbReference type="RefSeq" id="WP_215092245.1">
    <property type="nucleotide sequence ID" value="NZ_JBHSFE010000016.1"/>
</dbReference>
<evidence type="ECO:0000313" key="1">
    <source>
        <dbReference type="EMBL" id="MFC4610327.1"/>
    </source>
</evidence>
<reference evidence="2" key="1">
    <citation type="journal article" date="2019" name="Int. J. Syst. Evol. Microbiol.">
        <title>The Global Catalogue of Microorganisms (GCM) 10K type strain sequencing project: providing services to taxonomists for standard genome sequencing and annotation.</title>
        <authorList>
            <consortium name="The Broad Institute Genomics Platform"/>
            <consortium name="The Broad Institute Genome Sequencing Center for Infectious Disease"/>
            <person name="Wu L."/>
            <person name="Ma J."/>
        </authorList>
    </citation>
    <scope>NUCLEOTIDE SEQUENCE [LARGE SCALE GENOMIC DNA]</scope>
    <source>
        <strain evidence="2">CGMCC 4.7139</strain>
    </source>
</reference>
<dbReference type="InterPro" id="IPR026334">
    <property type="entry name" value="FxSxx-COOH"/>
</dbReference>
<protein>
    <submittedName>
        <fullName evidence="1">YxD-tail cyclophane-containing RiPP peptide</fullName>
    </submittedName>
</protein>
<organism evidence="1 2">
    <name type="scientific">Streptomyces maoxianensis</name>
    <dbReference type="NCBI Taxonomy" id="1459942"/>
    <lineage>
        <taxon>Bacteria</taxon>
        <taxon>Bacillati</taxon>
        <taxon>Actinomycetota</taxon>
        <taxon>Actinomycetes</taxon>
        <taxon>Kitasatosporales</taxon>
        <taxon>Streptomycetaceae</taxon>
        <taxon>Streptomyces</taxon>
    </lineage>
</organism>
<accession>A0ABV9GBJ6</accession>
<gene>
    <name evidence="1" type="ORF">ACFO9E_21285</name>
</gene>
<keyword evidence="2" id="KW-1185">Reference proteome</keyword>
<dbReference type="NCBIfam" id="NF041709">
    <property type="entry name" value="RiPP_phane_YxD"/>
    <property type="match status" value="1"/>
</dbReference>
<dbReference type="EMBL" id="JBHSFE010000016">
    <property type="protein sequence ID" value="MFC4610327.1"/>
    <property type="molecule type" value="Genomic_DNA"/>
</dbReference>
<sequence length="70" mass="7255">MPLPPGTALSPRDGHQAIEPLPDFTGLDLSSLTSDARNPVLAAVVTGLLARAGSRSNAVAFYDDSPCVTY</sequence>
<name>A0ABV9GBJ6_9ACTN</name>
<proteinExistence type="predicted"/>